<feature type="transmembrane region" description="Helical" evidence="2">
    <location>
        <begin position="2323"/>
        <end position="2347"/>
    </location>
</feature>
<keyword evidence="2" id="KW-0812">Transmembrane</keyword>
<feature type="compositionally biased region" description="Polar residues" evidence="1">
    <location>
        <begin position="2170"/>
        <end position="2181"/>
    </location>
</feature>
<feature type="transmembrane region" description="Helical" evidence="2">
    <location>
        <begin position="2448"/>
        <end position="2472"/>
    </location>
</feature>
<evidence type="ECO:0000256" key="2">
    <source>
        <dbReference type="SAM" id="Phobius"/>
    </source>
</evidence>
<name>A0A812YAJ3_9DINO</name>
<feature type="compositionally biased region" description="Basic and acidic residues" evidence="1">
    <location>
        <begin position="2094"/>
        <end position="2119"/>
    </location>
</feature>
<keyword evidence="2" id="KW-1133">Transmembrane helix</keyword>
<evidence type="ECO:0008006" key="5">
    <source>
        <dbReference type="Google" id="ProtNLM"/>
    </source>
</evidence>
<dbReference type="Proteomes" id="UP000601435">
    <property type="component" value="Unassembled WGS sequence"/>
</dbReference>
<proteinExistence type="predicted"/>
<keyword evidence="2" id="KW-0472">Membrane</keyword>
<sequence length="2485" mass="263682">MWFLWDRPQSPLRFLALCVLAYSTPSADLHVWHRIAFSPSKLLLTFSAEVEAGSTSHRLELQLHALQLRLLSPPLCSLVAASTSFTSCSLTDARSLALDLAEAPSNATNWIELEAENLAPAAIRSCEGRAALGGRFFVKVGGSLNESTSSADSLDTDVDKCCRQDFGTCHTFATLEECEMEKWAVECYSCEVNSDPLGCPAFSSEVDGYFIHSDETACASAASAPISSSTASSVSDCAALCRATTGCQGFSLSAGTCSLVSTCCPGDAVPQSDSFSFAAADCGQNAWQFSLMLRWQTPEGTATVYDYGTKDSSGPGRLPLLPRSFAGQRGFVSTFTAAITPDVGLTPTGSSVTLELSFQSPAGFGVGDVLTFAPIPLSPFDLDVLADTSIVEVGASARLIYTDLPGSMDCVWFRVGGFRVNSVKCTAGADFSISPGQQTFSLRLDLPMPMYGLSADWALALEASAAGRGSVSFALDVLALTPPARLQQLRSAVQAAGTRTTVELAVQLGLWAGQVDVFITAPSLALRDVTSCTAAPGSALLAVEVAVWDGIGCRLSQVSNPHPVAEIRLRLDAENRGTVAGTRDVLTMMINWASRTHFAAAREAYSIVPEFGGELPNPAAGAVLAFAVRGTVSPLTVHFPTAVETAYYATCGADMHLQLSLMRLLALRSRNVQSGSQELATTQPRPVMWACVLRVLPAVLGRLDEQSGKPTTAAHRRVHVVGGAVAHGTEVLLEVHGSTEFPAPTSCSWDSMTQKGDAINIAFGNSVGLPTLETGQWYAFVLLAEVLGVEADSSAALGLTLRCGNEALESSPLDLREPAGALQLRALGSAAVLEVTSGSTTQMTLKGLASGAAQKLRFVFLPSFGSRAWSAEGSPAVASVQYWTNVDATGQSAGSQSISGVGLTFIATSGLPATILDLQMPGSWTSMRSLRVSLTLADAPLSQGLATGFAAHSYVWAELRRSANSATSLQLFFRALDVAKLQPGAQFCQSGRASNRKESLLIPVPDMSVKVWKSASFGSPPSELRGFQIVPRPSSLMGGASQGPPDCTGFQLELLLRLGFVARGVSLQVTPPAGFLITGHGPTPSGQERHALTCTCFRNSFQWCGDIDSAGYYGSLAGTDTDAARTVEQASVRLDALDAARNVQLQLSASFPDASMPVTVQKEISSDDGAFPVVMALQHCSPVGTFVDVAGPESNLNSNHTGPAAVEACVDDSGLDVSSPSQPLALRLLALETKGIKGIEAGLVADDRPAAFRFSDVQFQQGLAPAMDGGTAPDRSALRAAAPAVTVSASTLLLQLAQKSNGTVGKFLLPSIAMDRSGKEPLVVRLGFAFNSGAYGFQVMVSNPSETEPLLTSQVGQEAKRLYAAMLFRCNGVAPDAKALRMESSDAEPLLSICEDIPRSPSDIMRPFPLYHLEMEQRIFSVVFAGAAGAGQSVAVVAVFQVSAVRGDLGWSDSEYKFRVVLPLELFSQKAKVSPISFEVIIPAAGHNAQLVPPFVSVLAGNPAALRMPQSLQLADALQGGRVYGLQGIASSAFWKNVRVIFPQTISRLKLGRSAELSGTAEAELVSATNYEAVIGSFSNMRVPAVSDCAVLPFSLQAGQTPLLVSFTRASSLNPGDYLQILLPPSIHGEEPCRSFLDGAVPFYPELSLFGHVYPVFVPLPENTTCEWTTSGQQVDLGGSLFPDDSMNVATRRAKAQAQNTWEIGRELSIALNLHFSWMARTVLDTSCSLTAPFALIDAQVDMVAASALQAQWTSDTSKSTLFVGFELARQVARTCPRMTFPPSLADIAPFAVQILYSEWQCNDVMLRQLCFCGRLSASDRQGPVAPQGCDSRLPVDTRLFQWAGYSGNRIVTCLAGGGDGQLLCWKAFASDSLWQIVAGFIRRYAFGIELYIPAGLLYQNSWFLAVGNQVAAFEGADLMRVEAAEVQASFPGDLGMQTIRPLPYNDVQVRLTFGANVSVECSALLHSSDATMVASWSAKAAASMLIAIPPIFVVMLASEPSGVCPSDLHKTIYETPATLDGDGKEHGIHNPDLPRAWRRCRPMMKTLQAPCELRPGSSREAAADVEAAEKAKVPSGNAEVPAPADDVAGASREAADAGPSEKEEKLQSKSEDKQREIARPVQSLTGVEAVSDENGAAARRPPQATNPGPCVGKVAVSAPEAEDHGSSRPMLSTGTDSSPQEPLLEAEAPHSSSAPEDVLVVITREEVAEAVEDMRRYGASLVRPVAEAVEATRAHGAVALERGAEAASEARRQGTAALQSSVETAEALRKAGVQAAQTSAEMIQQGTEVARANWQHGAEACQRGLHEASAAWRKAAPYVDKAILLVNVACALTIAGFLTLGIMLFCKPLKPSRMHHGAFDRMFWVTQGLYLVAFSIPALVATVQCGILRNGFESWPTWLNVELWLGVLKFQVGRAVFFIGAGFYVFPLMANFGLAADVELWTVILSYFLGILSLLSGSFLLIFEGLLSVYIRQALYDRVPQAAP</sequence>
<dbReference type="OrthoDB" id="434064at2759"/>
<feature type="transmembrane region" description="Helical" evidence="2">
    <location>
        <begin position="2413"/>
        <end position="2436"/>
    </location>
</feature>
<gene>
    <name evidence="3" type="ORF">SNEC2469_LOCUS22236</name>
</gene>
<feature type="transmembrane region" description="Helical" evidence="2">
    <location>
        <begin position="2368"/>
        <end position="2393"/>
    </location>
</feature>
<organism evidence="3 4">
    <name type="scientific">Symbiodinium necroappetens</name>
    <dbReference type="NCBI Taxonomy" id="1628268"/>
    <lineage>
        <taxon>Eukaryota</taxon>
        <taxon>Sar</taxon>
        <taxon>Alveolata</taxon>
        <taxon>Dinophyceae</taxon>
        <taxon>Suessiales</taxon>
        <taxon>Symbiodiniaceae</taxon>
        <taxon>Symbiodinium</taxon>
    </lineage>
</organism>
<dbReference type="EMBL" id="CAJNJA010040141">
    <property type="protein sequence ID" value="CAE7763485.1"/>
    <property type="molecule type" value="Genomic_DNA"/>
</dbReference>
<evidence type="ECO:0000313" key="4">
    <source>
        <dbReference type="Proteomes" id="UP000601435"/>
    </source>
</evidence>
<evidence type="ECO:0000313" key="3">
    <source>
        <dbReference type="EMBL" id="CAE7763485.1"/>
    </source>
</evidence>
<evidence type="ECO:0000256" key="1">
    <source>
        <dbReference type="SAM" id="MobiDB-lite"/>
    </source>
</evidence>
<keyword evidence="4" id="KW-1185">Reference proteome</keyword>
<comment type="caution">
    <text evidence="3">The sequence shown here is derived from an EMBL/GenBank/DDBJ whole genome shotgun (WGS) entry which is preliminary data.</text>
</comment>
<feature type="region of interest" description="Disordered" evidence="1">
    <location>
        <begin position="2049"/>
        <end position="2197"/>
    </location>
</feature>
<reference evidence="3" key="1">
    <citation type="submission" date="2021-02" db="EMBL/GenBank/DDBJ databases">
        <authorList>
            <person name="Dougan E. K."/>
            <person name="Rhodes N."/>
            <person name="Thang M."/>
            <person name="Chan C."/>
        </authorList>
    </citation>
    <scope>NUCLEOTIDE SEQUENCE</scope>
</reference>
<protein>
    <recommendedName>
        <fullName evidence="5">Apple domain-containing protein</fullName>
    </recommendedName>
</protein>
<accession>A0A812YAJ3</accession>